<keyword evidence="1" id="KW-1133">Transmembrane helix</keyword>
<protein>
    <submittedName>
        <fullName evidence="2">Uncharacterized protein</fullName>
    </submittedName>
</protein>
<accession>A0ABT7AA47</accession>
<feature type="transmembrane region" description="Helical" evidence="1">
    <location>
        <begin position="43"/>
        <end position="61"/>
    </location>
</feature>
<keyword evidence="1" id="KW-0812">Transmembrane</keyword>
<gene>
    <name evidence="2" type="ORF">NMN56_039070</name>
</gene>
<comment type="caution">
    <text evidence="2">The sequence shown here is derived from an EMBL/GenBank/DDBJ whole genome shotgun (WGS) entry which is preliminary data.</text>
</comment>
<evidence type="ECO:0000313" key="2">
    <source>
        <dbReference type="EMBL" id="MDJ1137859.1"/>
    </source>
</evidence>
<reference evidence="2 3" key="1">
    <citation type="submission" date="2023-05" db="EMBL/GenBank/DDBJ databases">
        <title>Streptantibioticus silvisoli sp. nov., acidotolerant actinomycetes 1 from pine litter.</title>
        <authorList>
            <person name="Swiecimska M."/>
            <person name="Golinska P."/>
            <person name="Sangal V."/>
            <person name="Wachnowicz B."/>
            <person name="Goodfellow M."/>
        </authorList>
    </citation>
    <scope>NUCLEOTIDE SEQUENCE [LARGE SCALE GENOMIC DNA]</scope>
    <source>
        <strain evidence="2 3">DSM 42109</strain>
    </source>
</reference>
<name>A0ABT7AA47_9ACTN</name>
<keyword evidence="3" id="KW-1185">Reference proteome</keyword>
<keyword evidence="1" id="KW-0472">Membrane</keyword>
<organism evidence="2 3">
    <name type="scientific">Streptomyces iconiensis</name>
    <dbReference type="NCBI Taxonomy" id="1384038"/>
    <lineage>
        <taxon>Bacteria</taxon>
        <taxon>Bacillati</taxon>
        <taxon>Actinomycetota</taxon>
        <taxon>Actinomycetes</taxon>
        <taxon>Kitasatosporales</taxon>
        <taxon>Streptomycetaceae</taxon>
        <taxon>Streptomyces</taxon>
    </lineage>
</organism>
<feature type="transmembrane region" description="Helical" evidence="1">
    <location>
        <begin position="20"/>
        <end position="37"/>
    </location>
</feature>
<dbReference type="RefSeq" id="WP_274044929.1">
    <property type="nucleotide sequence ID" value="NZ_JANCPR020000067.1"/>
</dbReference>
<dbReference type="Proteomes" id="UP001214441">
    <property type="component" value="Unassembled WGS sequence"/>
</dbReference>
<dbReference type="EMBL" id="JANCPR020000067">
    <property type="protein sequence ID" value="MDJ1137859.1"/>
    <property type="molecule type" value="Genomic_DNA"/>
</dbReference>
<sequence length="247" mass="27133">MTGWGRLRRDLRARRNLDVYATILVAVSTSVFAAFDVVPTGKITSAVLAVLAVLAFSTLATRSAVEDFARSHTGGGVRFLSDFPADLPARRAGSSDIYLIGVSLSRTLETSYRELERTLSSGGHVRILLASPEADDAAVTTQNRPTRPSHQEIRDEIRQTLRLLGRLGAETGGRLEMRTTRTALKFGMNFVDVQKSSALLCVQLYSFDQSGESRPIFALTLADGEWFETYREQAERLWDASDAVATS</sequence>
<evidence type="ECO:0000256" key="1">
    <source>
        <dbReference type="SAM" id="Phobius"/>
    </source>
</evidence>
<evidence type="ECO:0000313" key="3">
    <source>
        <dbReference type="Proteomes" id="UP001214441"/>
    </source>
</evidence>
<proteinExistence type="predicted"/>